<name>A0ABS3J8Q0_9HYPH</name>
<dbReference type="InterPro" id="IPR006115">
    <property type="entry name" value="6PGDH_NADP-bd"/>
</dbReference>
<feature type="domain" description="6-phosphogluconate dehydrogenase NADP-binding" evidence="1">
    <location>
        <begin position="50"/>
        <end position="128"/>
    </location>
</feature>
<dbReference type="InterPro" id="IPR008927">
    <property type="entry name" value="6-PGluconate_DH-like_C_sf"/>
</dbReference>
<dbReference type="Gene3D" id="3.40.50.720">
    <property type="entry name" value="NAD(P)-binding Rossmann-like Domain"/>
    <property type="match status" value="1"/>
</dbReference>
<dbReference type="SUPFAM" id="SSF48179">
    <property type="entry name" value="6-phosphogluconate dehydrogenase C-terminal domain-like"/>
    <property type="match status" value="1"/>
</dbReference>
<dbReference type="InterPro" id="IPR036291">
    <property type="entry name" value="NAD(P)-bd_dom_sf"/>
</dbReference>
<dbReference type="InterPro" id="IPR015814">
    <property type="entry name" value="Pgluconate_DH_NAD-bd_C"/>
</dbReference>
<dbReference type="Pfam" id="PF03446">
    <property type="entry name" value="NAD_binding_2"/>
    <property type="match status" value="1"/>
</dbReference>
<feature type="domain" description="Phosphogluconate dehydrogenase NAD-binding putative C-terminal" evidence="2">
    <location>
        <begin position="197"/>
        <end position="268"/>
    </location>
</feature>
<organism evidence="3 4">
    <name type="scientific">Jiella sonneratiae</name>
    <dbReference type="NCBI Taxonomy" id="2816856"/>
    <lineage>
        <taxon>Bacteria</taxon>
        <taxon>Pseudomonadati</taxon>
        <taxon>Pseudomonadota</taxon>
        <taxon>Alphaproteobacteria</taxon>
        <taxon>Hyphomicrobiales</taxon>
        <taxon>Aurantimonadaceae</taxon>
        <taxon>Jiella</taxon>
    </lineage>
</organism>
<dbReference type="Pfam" id="PF09130">
    <property type="entry name" value="DUF1932"/>
    <property type="match status" value="1"/>
</dbReference>
<reference evidence="3 4" key="1">
    <citation type="submission" date="2021-03" db="EMBL/GenBank/DDBJ databases">
        <title>Whole genome sequence of Jiella sp. MQZ13P-4.</title>
        <authorList>
            <person name="Tuo L."/>
        </authorList>
    </citation>
    <scope>NUCLEOTIDE SEQUENCE [LARGE SCALE GENOMIC DNA]</scope>
    <source>
        <strain evidence="3 4">MQZ13P-4</strain>
    </source>
</reference>
<evidence type="ECO:0000259" key="1">
    <source>
        <dbReference type="Pfam" id="PF03446"/>
    </source>
</evidence>
<protein>
    <submittedName>
        <fullName evidence="3">NAD(P)-dependent oxidoreductase</fullName>
    </submittedName>
</protein>
<keyword evidence="4" id="KW-1185">Reference proteome</keyword>
<dbReference type="SUPFAM" id="SSF51735">
    <property type="entry name" value="NAD(P)-binding Rossmann-fold domains"/>
    <property type="match status" value="1"/>
</dbReference>
<gene>
    <name evidence="3" type="ORF">J1C47_20560</name>
</gene>
<evidence type="ECO:0000313" key="4">
    <source>
        <dbReference type="Proteomes" id="UP000664288"/>
    </source>
</evidence>
<proteinExistence type="predicted"/>
<dbReference type="EMBL" id="JAFMPY010000030">
    <property type="protein sequence ID" value="MBO0906048.1"/>
    <property type="molecule type" value="Genomic_DNA"/>
</dbReference>
<evidence type="ECO:0000259" key="2">
    <source>
        <dbReference type="Pfam" id="PF09130"/>
    </source>
</evidence>
<dbReference type="InterPro" id="IPR013328">
    <property type="entry name" value="6PGD_dom2"/>
</dbReference>
<dbReference type="Gene3D" id="1.10.1040.10">
    <property type="entry name" value="N-(1-d-carboxylethyl)-l-norvaline Dehydrogenase, domain 2"/>
    <property type="match status" value="1"/>
</dbReference>
<evidence type="ECO:0000313" key="3">
    <source>
        <dbReference type="EMBL" id="MBO0906048.1"/>
    </source>
</evidence>
<dbReference type="Proteomes" id="UP000664288">
    <property type="component" value="Unassembled WGS sequence"/>
</dbReference>
<comment type="caution">
    <text evidence="3">The sequence shown here is derived from an EMBL/GenBank/DDBJ whole genome shotgun (WGS) entry which is preliminary data.</text>
</comment>
<accession>A0ABS3J8Q0</accession>
<sequence>MAVDGEAIALIGYGEAAAAITGGWPLPRKAFRAYDVKTREPVTAEAMWARYEAAGIAGCGEIAEAIGAARLVLSLVTADRAVEAAGAGAPHLTPGALFIDGNSCSPASKSEAARLVEAAGGRYVDMAIMAPVHPKGHRVPVLLAGPHAEDALAVLTALDMDATLAGPEVGQASAIKMLRSVMVKGFEALTAECLLAARRAGVEDAVLASLQASDPGTDWRARSAYNLERMMVHGVRRAAEMEEVGKTVAALGLPPRMSAAIAAWQRQVGSLALEGGAADLAERADRLNAGLGSKSG</sequence>